<keyword evidence="2" id="KW-0808">Transferase</keyword>
<evidence type="ECO:0000313" key="3">
    <source>
        <dbReference type="Proteomes" id="UP000007517"/>
    </source>
</evidence>
<dbReference type="EMBL" id="FO117623">
    <property type="protein sequence ID" value="CCG01329.1"/>
    <property type="molecule type" value="Genomic_DNA"/>
</dbReference>
<proteinExistence type="predicted"/>
<name>H6RMX6_BLASD</name>
<reference evidence="3" key="2">
    <citation type="submission" date="2012-02" db="EMBL/GenBank/DDBJ databases">
        <title>Complete genome sequence of Blastococcus saxobsidens strain DD2.</title>
        <authorList>
            <person name="Genoscope."/>
        </authorList>
    </citation>
    <scope>NUCLEOTIDE SEQUENCE [LARGE SCALE GENOMIC DNA]</scope>
    <source>
        <strain evidence="3">DD2</strain>
    </source>
</reference>
<gene>
    <name evidence="2" type="ordered locus">BLASA_0352</name>
</gene>
<dbReference type="HOGENOM" id="CLU_594059_0_0_11"/>
<dbReference type="eggNOG" id="COG2327">
    <property type="taxonomic scope" value="Bacteria"/>
</dbReference>
<keyword evidence="3" id="KW-1185">Reference proteome</keyword>
<dbReference type="PANTHER" id="PTHR36836">
    <property type="entry name" value="COLANIC ACID BIOSYNTHESIS PROTEIN WCAK"/>
    <property type="match status" value="1"/>
</dbReference>
<dbReference type="InterPro" id="IPR007345">
    <property type="entry name" value="Polysacch_pyruvyl_Trfase"/>
</dbReference>
<organism evidence="2 3">
    <name type="scientific">Blastococcus saxobsidens (strain DD2)</name>
    <dbReference type="NCBI Taxonomy" id="1146883"/>
    <lineage>
        <taxon>Bacteria</taxon>
        <taxon>Bacillati</taxon>
        <taxon>Actinomycetota</taxon>
        <taxon>Actinomycetes</taxon>
        <taxon>Geodermatophilales</taxon>
        <taxon>Geodermatophilaceae</taxon>
        <taxon>Blastococcus</taxon>
    </lineage>
</organism>
<feature type="domain" description="Polysaccharide pyruvyl transferase" evidence="1">
    <location>
        <begin position="61"/>
        <end position="381"/>
    </location>
</feature>
<sequence>MVDHVFRRPVALLGTAIRSFGRWKNQVRTSSRSLEGARRAQQRQESAPKRFVITNVFGDTNVGGAAITAATLEALLVASPGAQVAALPIDNRRPIDRSHQLTTSAYPELRWLPSPFPRSGPLAGIRRVARLIASLVLPGRDSDPPALKALRNADLVVSKGGYVFVDRDSIRSTLSMVSTIYPLLYAARHGVPTATFPTTVGPFSHSIPRAVVRHVLRRLDLVIARDPRSFDEALALGVPRDRVVSATDGVLHMAPPSLAAQEKALAKAGLQGQRFLVLTLRHIPEAAPNEKMFRAVEEASRNALDRSHVDRIVIAIHDEAERSHAHRLADALGAPATVLEEGWTPTGLIALYARAEVLLATRLHSAIFAFIAGTPAVAVSSAGTKTEGVYESLGLPGSWVMPLRDTTGSRLSAQMTEMAGESAARAQVQEAMERLRKNGNPVAAHFAALAQHRRPLPVRD</sequence>
<dbReference type="Pfam" id="PF04230">
    <property type="entry name" value="PS_pyruv_trans"/>
    <property type="match status" value="1"/>
</dbReference>
<dbReference type="PANTHER" id="PTHR36836:SF1">
    <property type="entry name" value="COLANIC ACID BIOSYNTHESIS PROTEIN WCAK"/>
    <property type="match status" value="1"/>
</dbReference>
<dbReference type="AlphaFoldDB" id="H6RMX6"/>
<dbReference type="Proteomes" id="UP000007517">
    <property type="component" value="Chromosome"/>
</dbReference>
<dbReference type="STRING" id="1146883.BLASA_0352"/>
<accession>H6RMX6</accession>
<dbReference type="KEGG" id="bsd:BLASA_0352"/>
<dbReference type="GO" id="GO:0016740">
    <property type="term" value="F:transferase activity"/>
    <property type="evidence" value="ECO:0007669"/>
    <property type="project" value="UniProtKB-KW"/>
</dbReference>
<dbReference type="SUPFAM" id="SSF53756">
    <property type="entry name" value="UDP-Glycosyltransferase/glycogen phosphorylase"/>
    <property type="match status" value="1"/>
</dbReference>
<reference evidence="2 3" key="1">
    <citation type="journal article" date="2012" name="J. Bacteriol.">
        <title>Genome Sequence of Blastococcus saxobsidens DD2, a Stone-Inhabiting Bacterium.</title>
        <authorList>
            <person name="Chouaia B."/>
            <person name="Crotti E."/>
            <person name="Brusetti L."/>
            <person name="Daffonchio D."/>
            <person name="Essoussi I."/>
            <person name="Nouioui I."/>
            <person name="Sbissi I."/>
            <person name="Ghodhbane-Gtari F."/>
            <person name="Gtari M."/>
            <person name="Vacherie B."/>
            <person name="Barbe V."/>
            <person name="Medigue C."/>
            <person name="Gury J."/>
            <person name="Pujic P."/>
            <person name="Normand P."/>
        </authorList>
    </citation>
    <scope>NUCLEOTIDE SEQUENCE [LARGE SCALE GENOMIC DNA]</scope>
    <source>
        <strain evidence="2 3">DD2</strain>
    </source>
</reference>
<evidence type="ECO:0000313" key="2">
    <source>
        <dbReference type="EMBL" id="CCG01329.1"/>
    </source>
</evidence>
<evidence type="ECO:0000259" key="1">
    <source>
        <dbReference type="Pfam" id="PF04230"/>
    </source>
</evidence>
<protein>
    <submittedName>
        <fullName evidence="2">Putative pyruvyl transferase</fullName>
    </submittedName>
</protein>